<gene>
    <name evidence="13" type="primary">TkR99D</name>
    <name evidence="13" type="ORF">GZH46_01180</name>
</gene>
<name>A0ABQ7SA76_9ACAR</name>
<evidence type="ECO:0000256" key="3">
    <source>
        <dbReference type="ARBA" id="ARBA00022475"/>
    </source>
</evidence>
<dbReference type="Pfam" id="PF10163">
    <property type="entry name" value="EnY2"/>
    <property type="match status" value="1"/>
</dbReference>
<keyword evidence="5 11" id="KW-1133">Transmembrane helix</keyword>
<dbReference type="Gene3D" id="1.20.1070.10">
    <property type="entry name" value="Rhodopsin 7-helix transmembrane proteins"/>
    <property type="match status" value="1"/>
</dbReference>
<feature type="compositionally biased region" description="Polar residues" evidence="10">
    <location>
        <begin position="288"/>
        <end position="300"/>
    </location>
</feature>
<dbReference type="EMBL" id="JAIFTH010000185">
    <property type="protein sequence ID" value="KAG9510283.1"/>
    <property type="molecule type" value="Genomic_DNA"/>
</dbReference>
<protein>
    <submittedName>
        <fullName evidence="13">Tachykinin-like peptides receptor 99D</fullName>
    </submittedName>
</protein>
<evidence type="ECO:0000256" key="1">
    <source>
        <dbReference type="ARBA" id="ARBA00004651"/>
    </source>
</evidence>
<dbReference type="PANTHER" id="PTHR46925:SF2">
    <property type="entry name" value="G-PROTEIN COUPLED RECEPTOR TKR-1-RELATED"/>
    <property type="match status" value="1"/>
</dbReference>
<evidence type="ECO:0000256" key="6">
    <source>
        <dbReference type="ARBA" id="ARBA00023040"/>
    </source>
</evidence>
<dbReference type="SUPFAM" id="SSF81321">
    <property type="entry name" value="Family A G protein-coupled receptor-like"/>
    <property type="match status" value="1"/>
</dbReference>
<evidence type="ECO:0000256" key="9">
    <source>
        <dbReference type="ARBA" id="ARBA00023224"/>
    </source>
</evidence>
<evidence type="ECO:0000256" key="11">
    <source>
        <dbReference type="SAM" id="Phobius"/>
    </source>
</evidence>
<feature type="transmembrane region" description="Helical" evidence="11">
    <location>
        <begin position="110"/>
        <end position="134"/>
    </location>
</feature>
<evidence type="ECO:0000259" key="12">
    <source>
        <dbReference type="PROSITE" id="PS50262"/>
    </source>
</evidence>
<organism evidence="13 14">
    <name type="scientific">Fragariocoptes setiger</name>
    <dbReference type="NCBI Taxonomy" id="1670756"/>
    <lineage>
        <taxon>Eukaryota</taxon>
        <taxon>Metazoa</taxon>
        <taxon>Ecdysozoa</taxon>
        <taxon>Arthropoda</taxon>
        <taxon>Chelicerata</taxon>
        <taxon>Arachnida</taxon>
        <taxon>Acari</taxon>
        <taxon>Acariformes</taxon>
        <taxon>Trombidiformes</taxon>
        <taxon>Prostigmata</taxon>
        <taxon>Eupodina</taxon>
        <taxon>Eriophyoidea</taxon>
        <taxon>Phytoptidae</taxon>
        <taxon>Fragariocoptes</taxon>
    </lineage>
</organism>
<feature type="non-terminal residue" evidence="13">
    <location>
        <position position="1"/>
    </location>
</feature>
<reference evidence="13 14" key="1">
    <citation type="submission" date="2020-10" db="EMBL/GenBank/DDBJ databases">
        <authorList>
            <person name="Klimov P.B."/>
            <person name="Dyachkov S.M."/>
            <person name="Chetverikov P.E."/>
        </authorList>
    </citation>
    <scope>NUCLEOTIDE SEQUENCE [LARGE SCALE GENOMIC DNA]</scope>
    <source>
        <strain evidence="13">BMOC 18-1129-001#AD2665</strain>
        <tissue evidence="13">Entire mites</tissue>
    </source>
</reference>
<evidence type="ECO:0000256" key="2">
    <source>
        <dbReference type="ARBA" id="ARBA00010663"/>
    </source>
</evidence>
<keyword evidence="3" id="KW-1003">Cell membrane</keyword>
<keyword evidence="9" id="KW-0807">Transducer</keyword>
<feature type="compositionally biased region" description="Low complexity" evidence="10">
    <location>
        <begin position="227"/>
        <end position="248"/>
    </location>
</feature>
<dbReference type="PROSITE" id="PS50262">
    <property type="entry name" value="G_PROTEIN_RECEP_F1_2"/>
    <property type="match status" value="1"/>
</dbReference>
<dbReference type="InterPro" id="IPR017452">
    <property type="entry name" value="GPCR_Rhodpsn_7TM"/>
</dbReference>
<keyword evidence="6" id="KW-0297">G-protein coupled receptor</keyword>
<keyword evidence="14" id="KW-1185">Reference proteome</keyword>
<evidence type="ECO:0000256" key="7">
    <source>
        <dbReference type="ARBA" id="ARBA00023136"/>
    </source>
</evidence>
<comment type="similarity">
    <text evidence="2">Belongs to the G-protein coupled receptor 1 family.</text>
</comment>
<evidence type="ECO:0000256" key="4">
    <source>
        <dbReference type="ARBA" id="ARBA00022692"/>
    </source>
</evidence>
<dbReference type="Proteomes" id="UP000825002">
    <property type="component" value="Unassembled WGS sequence"/>
</dbReference>
<proteinExistence type="inferred from homology"/>
<dbReference type="InterPro" id="IPR001681">
    <property type="entry name" value="Neurokn_rcpt"/>
</dbReference>
<comment type="subcellular location">
    <subcellularLocation>
        <location evidence="1">Cell membrane</location>
        <topology evidence="1">Multi-pass membrane protein</topology>
    </subcellularLocation>
</comment>
<feature type="domain" description="G-protein coupled receptors family 1 profile" evidence="12">
    <location>
        <begin position="109"/>
        <end position="169"/>
    </location>
</feature>
<dbReference type="InterPro" id="IPR000276">
    <property type="entry name" value="GPCR_Rhodpsn"/>
</dbReference>
<keyword evidence="7 11" id="KW-0472">Membrane</keyword>
<sequence>FSHKFIRKRGNHFIMAGKLNKIDEGCPTGQFAVELHQELTDLLYQRLVETGSKDRIVDLCKQVIMKRGINNVTAHEIMAEVLPIAQNQIPGHVREELQDKIRQATHMANMIKMMITCVIAFALTWLPFNAFIVIGDYYPSIYTFDWIIYIWFVSHYLAMCHTITNPIIYYWMNNRFRLGFRYVFYNVLCCCRHSMNDLKHGNVTDHELEHTRCTNLNAYNRSGESGNSRLLHANNNNHHTNNSHSQTSDLNSNNNGTIVKPSSGSVRVKHGQGNEYVTLGTDWPGSRVTGSTSASNVFSKTDSHSAQHYEALQPTKDGTRDEQSGIFLHFDEKDPTEQKLL</sequence>
<dbReference type="PANTHER" id="PTHR46925">
    <property type="entry name" value="G-PROTEIN COUPLED RECEPTOR TKR-1-RELATED"/>
    <property type="match status" value="1"/>
</dbReference>
<comment type="caution">
    <text evidence="13">The sequence shown here is derived from an EMBL/GenBank/DDBJ whole genome shotgun (WGS) entry which is preliminary data.</text>
</comment>
<evidence type="ECO:0000313" key="13">
    <source>
        <dbReference type="EMBL" id="KAG9510283.1"/>
    </source>
</evidence>
<feature type="compositionally biased region" description="Polar residues" evidence="10">
    <location>
        <begin position="249"/>
        <end position="265"/>
    </location>
</feature>
<dbReference type="InterPro" id="IPR018783">
    <property type="entry name" value="TF_ENY2"/>
</dbReference>
<keyword evidence="8" id="KW-0675">Receptor</keyword>
<evidence type="ECO:0000256" key="10">
    <source>
        <dbReference type="SAM" id="MobiDB-lite"/>
    </source>
</evidence>
<feature type="transmembrane region" description="Helical" evidence="11">
    <location>
        <begin position="146"/>
        <end position="171"/>
    </location>
</feature>
<keyword evidence="4 11" id="KW-0812">Transmembrane</keyword>
<evidence type="ECO:0000313" key="14">
    <source>
        <dbReference type="Proteomes" id="UP000825002"/>
    </source>
</evidence>
<evidence type="ECO:0000256" key="8">
    <source>
        <dbReference type="ARBA" id="ARBA00023170"/>
    </source>
</evidence>
<dbReference type="PRINTS" id="PR00237">
    <property type="entry name" value="GPCRRHODOPSN"/>
</dbReference>
<feature type="region of interest" description="Disordered" evidence="10">
    <location>
        <begin position="227"/>
        <end position="304"/>
    </location>
</feature>
<evidence type="ECO:0000256" key="5">
    <source>
        <dbReference type="ARBA" id="ARBA00022989"/>
    </source>
</evidence>
<accession>A0ABQ7SA76</accession>